<keyword evidence="5" id="KW-1185">Reference proteome</keyword>
<evidence type="ECO:0000256" key="3">
    <source>
        <dbReference type="SAM" id="MobiDB-lite"/>
    </source>
</evidence>
<dbReference type="RefSeq" id="WP_341698360.1">
    <property type="nucleotide sequence ID" value="NZ_JBBYHR010000011.1"/>
</dbReference>
<dbReference type="PROSITE" id="PS51257">
    <property type="entry name" value="PROKAR_LIPOPROTEIN"/>
    <property type="match status" value="1"/>
</dbReference>
<dbReference type="EMBL" id="JBBYHR010000011">
    <property type="protein sequence ID" value="MEL1246065.1"/>
    <property type="molecule type" value="Genomic_DNA"/>
</dbReference>
<evidence type="ECO:0000313" key="5">
    <source>
        <dbReference type="Proteomes" id="UP001464555"/>
    </source>
</evidence>
<dbReference type="Gene3D" id="3.30.910.20">
    <property type="entry name" value="Skp domain"/>
    <property type="match status" value="1"/>
</dbReference>
<sequence length="196" mass="22419">MKKSLLILGFALTLFSCNKETQAAKTSEFKTAYVNIQILSDSLQEFKDLESQSKVKMEEMGRDLDARVQQFKLEAASFENEAKAKGPQWAQLKGQELQKREQELGMMQQAMTRQLQDEFRPKNDSVTSKMKRFIKDYGKKNGYDYIYATADISSILYAKEGYNITDKILKELNDTYKGGSKTEDSASNTAKEENKK</sequence>
<accession>A0ABU9I0W7</accession>
<reference evidence="4 5" key="1">
    <citation type="submission" date="2024-04" db="EMBL/GenBank/DDBJ databases">
        <title>Flavobacterium sp. DGU11 16S ribosomal RNA gene Genome sequencing and assembly.</title>
        <authorList>
            <person name="Park S."/>
        </authorList>
    </citation>
    <scope>NUCLEOTIDE SEQUENCE [LARGE SCALE GENOMIC DNA]</scope>
    <source>
        <strain evidence="4 5">DGU11</strain>
    </source>
</reference>
<dbReference type="PANTHER" id="PTHR35089">
    <property type="entry name" value="CHAPERONE PROTEIN SKP"/>
    <property type="match status" value="1"/>
</dbReference>
<feature type="region of interest" description="Disordered" evidence="3">
    <location>
        <begin position="175"/>
        <end position="196"/>
    </location>
</feature>
<protein>
    <submittedName>
        <fullName evidence="4">OmpH family outer membrane protein</fullName>
    </submittedName>
</protein>
<comment type="caution">
    <text evidence="4">The sequence shown here is derived from an EMBL/GenBank/DDBJ whole genome shotgun (WGS) entry which is preliminary data.</text>
</comment>
<evidence type="ECO:0000313" key="4">
    <source>
        <dbReference type="EMBL" id="MEL1246065.1"/>
    </source>
</evidence>
<organism evidence="4 5">
    <name type="scientific">Flavobacterium arundinis</name>
    <dbReference type="NCBI Taxonomy" id="3139143"/>
    <lineage>
        <taxon>Bacteria</taxon>
        <taxon>Pseudomonadati</taxon>
        <taxon>Bacteroidota</taxon>
        <taxon>Flavobacteriia</taxon>
        <taxon>Flavobacteriales</taxon>
        <taxon>Flavobacteriaceae</taxon>
        <taxon>Flavobacterium</taxon>
    </lineage>
</organism>
<keyword evidence="2" id="KW-0732">Signal</keyword>
<dbReference type="SUPFAM" id="SSF111384">
    <property type="entry name" value="OmpH-like"/>
    <property type="match status" value="1"/>
</dbReference>
<name>A0ABU9I0W7_9FLAO</name>
<evidence type="ECO:0000256" key="1">
    <source>
        <dbReference type="ARBA" id="ARBA00009091"/>
    </source>
</evidence>
<comment type="similarity">
    <text evidence="1">Belongs to the Skp family.</text>
</comment>
<dbReference type="SMART" id="SM00935">
    <property type="entry name" value="OmpH"/>
    <property type="match status" value="1"/>
</dbReference>
<evidence type="ECO:0000256" key="2">
    <source>
        <dbReference type="ARBA" id="ARBA00022729"/>
    </source>
</evidence>
<gene>
    <name evidence="4" type="ORF">AAEO56_17460</name>
</gene>
<dbReference type="Proteomes" id="UP001464555">
    <property type="component" value="Unassembled WGS sequence"/>
</dbReference>
<dbReference type="PANTHER" id="PTHR35089:SF1">
    <property type="entry name" value="CHAPERONE PROTEIN SKP"/>
    <property type="match status" value="1"/>
</dbReference>
<dbReference type="InterPro" id="IPR005632">
    <property type="entry name" value="Chaperone_Skp"/>
</dbReference>
<proteinExistence type="inferred from homology"/>
<dbReference type="Pfam" id="PF03938">
    <property type="entry name" value="OmpH"/>
    <property type="match status" value="1"/>
</dbReference>
<dbReference type="InterPro" id="IPR024930">
    <property type="entry name" value="Skp_dom_sf"/>
</dbReference>